<dbReference type="OrthoDB" id="7184927at2"/>
<dbReference type="EMBL" id="RBII01000001">
    <property type="protein sequence ID" value="RKQ72037.1"/>
    <property type="molecule type" value="Genomic_DNA"/>
</dbReference>
<feature type="transmembrane region" description="Helical" evidence="1">
    <location>
        <begin position="181"/>
        <end position="203"/>
    </location>
</feature>
<gene>
    <name evidence="2" type="ORF">DES40_1374</name>
</gene>
<keyword evidence="1" id="KW-1133">Transmembrane helix</keyword>
<feature type="transmembrane region" description="Helical" evidence="1">
    <location>
        <begin position="148"/>
        <end position="169"/>
    </location>
</feature>
<feature type="transmembrane region" description="Helical" evidence="1">
    <location>
        <begin position="289"/>
        <end position="309"/>
    </location>
</feature>
<evidence type="ECO:0000313" key="2">
    <source>
        <dbReference type="EMBL" id="RKQ72037.1"/>
    </source>
</evidence>
<keyword evidence="3" id="KW-1185">Reference proteome</keyword>
<organism evidence="2 3">
    <name type="scientific">Litorimonas taeanensis</name>
    <dbReference type="NCBI Taxonomy" id="568099"/>
    <lineage>
        <taxon>Bacteria</taxon>
        <taxon>Pseudomonadati</taxon>
        <taxon>Pseudomonadota</taxon>
        <taxon>Alphaproteobacteria</taxon>
        <taxon>Maricaulales</taxon>
        <taxon>Robiginitomaculaceae</taxon>
    </lineage>
</organism>
<keyword evidence="1" id="KW-0812">Transmembrane</keyword>
<protein>
    <recommendedName>
        <fullName evidence="4">Lysylphosphatidylglycerol synthase-like protein</fullName>
    </recommendedName>
</protein>
<dbReference type="AlphaFoldDB" id="A0A420WLZ6"/>
<feature type="transmembrane region" description="Helical" evidence="1">
    <location>
        <begin position="34"/>
        <end position="55"/>
    </location>
</feature>
<feature type="transmembrane region" description="Helical" evidence="1">
    <location>
        <begin position="67"/>
        <end position="86"/>
    </location>
</feature>
<dbReference type="InParanoid" id="A0A420WLZ6"/>
<accession>A0A420WLZ6</accession>
<feature type="transmembrane region" description="Helical" evidence="1">
    <location>
        <begin position="215"/>
        <end position="235"/>
    </location>
</feature>
<dbReference type="Proteomes" id="UP000282211">
    <property type="component" value="Unassembled WGS sequence"/>
</dbReference>
<evidence type="ECO:0000256" key="1">
    <source>
        <dbReference type="SAM" id="Phobius"/>
    </source>
</evidence>
<evidence type="ECO:0000313" key="3">
    <source>
        <dbReference type="Proteomes" id="UP000282211"/>
    </source>
</evidence>
<proteinExistence type="predicted"/>
<comment type="caution">
    <text evidence="2">The sequence shown here is derived from an EMBL/GenBank/DDBJ whole genome shotgun (WGS) entry which is preliminary data.</text>
</comment>
<reference evidence="2 3" key="1">
    <citation type="submission" date="2018-10" db="EMBL/GenBank/DDBJ databases">
        <title>Genomic Encyclopedia of Type Strains, Phase IV (KMG-IV): sequencing the most valuable type-strain genomes for metagenomic binning, comparative biology and taxonomic classification.</title>
        <authorList>
            <person name="Goeker M."/>
        </authorList>
    </citation>
    <scope>NUCLEOTIDE SEQUENCE [LARGE SCALE GENOMIC DNA]</scope>
    <source>
        <strain evidence="2 3">DSM 22008</strain>
    </source>
</reference>
<name>A0A420WLZ6_9PROT</name>
<sequence length="333" mass="37523">MLPNSVNTPLQGFRAFFTRLIDKQKMGDKRLKQALSIIRWLALAAILTFLIYRLSKIGWNSLYESRPTSVLFYLISVLMFMVMPIVDKINYFIMTGHNIPEGIKVFSRKQVFNEAIVSYAGETYLCPKLAALPGHDTRKALIAIKDNTLISALVSNTWTLVLILCVWWVGRSDILNEIWNLSPILNGVFGAFCCLLYLVSIVFFRKFMKRAFREIWRVAAIHGVRIIILAALQIAQWKSALPSEEISFWVMFLAVQTLVKRVPINGDLMFLSVALLLSGFLNGDGNTVTAMLVAAAAMNQIVQFAAFLLTSDVKSKSRESRPHYPLAEHAAAE</sequence>
<keyword evidence="1" id="KW-0472">Membrane</keyword>
<evidence type="ECO:0008006" key="4">
    <source>
        <dbReference type="Google" id="ProtNLM"/>
    </source>
</evidence>